<sequence>MSNIGDSVENISVDDFLEFVSTEGDMFLSYTTFQLGQFVENGFLKKLFDKNPQQPVDKAQLLIDTFGESANLNNFTQQVAVTNIQPTTLSLLFSIALYASSRSWNNFATRAYTRFGDMGDSESECPSADDEFGSTFLSTPKTTPKPVHVTPPILPDVEMTPVDQRKKDKQKARVAGDKQVIHQSFTANPEAQTPDKQNTLFLGARTSAPGVTHILTGYREADDE</sequence>
<protein>
    <submittedName>
        <fullName evidence="1">Uncharacterized protein</fullName>
    </submittedName>
</protein>
<comment type="caution">
    <text evidence="1">The sequence shown here is derived from an EMBL/GenBank/DDBJ whole genome shotgun (WGS) entry which is preliminary data.</text>
</comment>
<evidence type="ECO:0000313" key="3">
    <source>
        <dbReference type="Proteomes" id="UP000232688"/>
    </source>
</evidence>
<dbReference type="EMBL" id="LLXH01000900">
    <property type="protein sequence ID" value="PKC62092.1"/>
    <property type="molecule type" value="Genomic_DNA"/>
</dbReference>
<reference evidence="1 3" key="1">
    <citation type="submission" date="2017-10" db="EMBL/GenBank/DDBJ databases">
        <title>Extensive intraspecific genome diversity in a model arbuscular mycorrhizal fungus.</title>
        <authorList>
            <person name="Chen E.C.H."/>
            <person name="Morin E."/>
            <person name="Baudet D."/>
            <person name="Noel J."/>
            <person name="Ndikumana S."/>
            <person name="Charron P."/>
            <person name="St-Onge C."/>
            <person name="Giorgi J."/>
            <person name="Grigoriev I.V."/>
            <person name="Roux C."/>
            <person name="Martin F.M."/>
            <person name="Corradi N."/>
        </authorList>
    </citation>
    <scope>NUCLEOTIDE SEQUENCE [LARGE SCALE GENOMIC DNA]</scope>
    <source>
        <strain evidence="1 3">A1</strain>
    </source>
</reference>
<dbReference type="Proteomes" id="UP000232688">
    <property type="component" value="Unassembled WGS sequence"/>
</dbReference>
<organism evidence="1 3">
    <name type="scientific">Rhizophagus irregularis</name>
    <dbReference type="NCBI Taxonomy" id="588596"/>
    <lineage>
        <taxon>Eukaryota</taxon>
        <taxon>Fungi</taxon>
        <taxon>Fungi incertae sedis</taxon>
        <taxon>Mucoromycota</taxon>
        <taxon>Glomeromycotina</taxon>
        <taxon>Glomeromycetes</taxon>
        <taxon>Glomerales</taxon>
        <taxon>Glomeraceae</taxon>
        <taxon>Rhizophagus</taxon>
    </lineage>
</organism>
<dbReference type="VEuPathDB" id="FungiDB:RhiirA1_465631"/>
<dbReference type="VEuPathDB" id="FungiDB:RhiirFUN_025585"/>
<evidence type="ECO:0000313" key="2">
    <source>
        <dbReference type="EMBL" id="PKC62092.1"/>
    </source>
</evidence>
<reference evidence="1 3" key="2">
    <citation type="submission" date="2017-10" db="EMBL/GenBank/DDBJ databases">
        <title>Genome analyses suggest a sexual origin of heterokaryosis in a supposedly ancient asexual fungus.</title>
        <authorList>
            <person name="Corradi N."/>
            <person name="Sedzielewska K."/>
            <person name="Noel J."/>
            <person name="Charron P."/>
            <person name="Farinelli L."/>
            <person name="Marton T."/>
            <person name="Kruger M."/>
            <person name="Pelin A."/>
            <person name="Brachmann A."/>
            <person name="Corradi N."/>
        </authorList>
    </citation>
    <scope>NUCLEOTIDE SEQUENCE [LARGE SCALE GENOMIC DNA]</scope>
    <source>
        <strain evidence="1 3">A1</strain>
    </source>
</reference>
<dbReference type="AlphaFoldDB" id="A0A2N0QV76"/>
<dbReference type="VEuPathDB" id="FungiDB:RhiirA1_476398"/>
<dbReference type="VEuPathDB" id="FungiDB:FUN_002442"/>
<gene>
    <name evidence="2" type="ORF">RhiirA1_465631</name>
    <name evidence="1" type="ORF">RhiirA1_476398</name>
</gene>
<evidence type="ECO:0000313" key="1">
    <source>
        <dbReference type="EMBL" id="PKC54961.1"/>
    </source>
</evidence>
<dbReference type="EMBL" id="LLXH01002879">
    <property type="protein sequence ID" value="PKC54961.1"/>
    <property type="molecule type" value="Genomic_DNA"/>
</dbReference>
<name>A0A2N0QV76_9GLOM</name>
<accession>A0A2N0QV76</accession>
<proteinExistence type="predicted"/>